<evidence type="ECO:0000313" key="2">
    <source>
        <dbReference type="EMBL" id="SOD62233.1"/>
    </source>
</evidence>
<evidence type="ECO:0000313" key="3">
    <source>
        <dbReference type="Proteomes" id="UP000219072"/>
    </source>
</evidence>
<dbReference type="PANTHER" id="PTHR28004">
    <property type="entry name" value="ZGC:162816-RELATED"/>
    <property type="match status" value="1"/>
</dbReference>
<dbReference type="GO" id="GO:0008721">
    <property type="term" value="F:D-serine ammonia-lyase activity"/>
    <property type="evidence" value="ECO:0007669"/>
    <property type="project" value="TreeGrafter"/>
</dbReference>
<dbReference type="GO" id="GO:0036088">
    <property type="term" value="P:D-serine catabolic process"/>
    <property type="evidence" value="ECO:0007669"/>
    <property type="project" value="TreeGrafter"/>
</dbReference>
<dbReference type="EMBL" id="OCNE01000005">
    <property type="protein sequence ID" value="SOD62233.1"/>
    <property type="molecule type" value="Genomic_DNA"/>
</dbReference>
<sequence>MPQQAADGETRARLERATAALDPPFAVVDLDAYDANADDLARRALGKPIRVASKSLRCRELTRRVLARRGFAGVLAFTLPEALWLATDEDAPDGAGVAGVEDVVVGYPTADRAALRRLAADERLARRVTLMVDSVDHLDFVRETARPSADRPVRVCLELDASLRLFGDRLHIGARRSPVRTPRGALALARAVADRPEFRLVGMMSYESQTAGVGDAPAGSPLRGLAVRAMQRASVAELAERRAAAVAAVRSLADLEFVNGGGTGSVERTAAEPAVTEVAAGSGLYGPLLFDGYRAFRPRPAAWFALPVVRRPAPGVATVLGGGWIASGPPGADRQPRPVFPPGLRYRGMEGAGEVQSPLLGPAADRLRVGDRVWFRHAKAGELAERVDSFHLVAGDRIDGEAPTYRGEGHAFL</sequence>
<dbReference type="PANTHER" id="PTHR28004:SF2">
    <property type="entry name" value="D-SERINE DEHYDRATASE"/>
    <property type="match status" value="1"/>
</dbReference>
<dbReference type="OrthoDB" id="2445260at2"/>
<dbReference type="Proteomes" id="UP000219072">
    <property type="component" value="Unassembled WGS sequence"/>
</dbReference>
<feature type="domain" description="Alanine racemase N-terminal" evidence="1">
    <location>
        <begin position="28"/>
        <end position="286"/>
    </location>
</feature>
<dbReference type="InterPro" id="IPR001608">
    <property type="entry name" value="Ala_racemase_N"/>
</dbReference>
<dbReference type="Gene3D" id="3.20.20.10">
    <property type="entry name" value="Alanine racemase"/>
    <property type="match status" value="1"/>
</dbReference>
<protein>
    <submittedName>
        <fullName evidence="2">D-serine deaminase, pyridoxal phosphate-dependent</fullName>
    </submittedName>
</protein>
<organism evidence="2 3">
    <name type="scientific">Streptomyces zhaozhouensis</name>
    <dbReference type="NCBI Taxonomy" id="1300267"/>
    <lineage>
        <taxon>Bacteria</taxon>
        <taxon>Bacillati</taxon>
        <taxon>Actinomycetota</taxon>
        <taxon>Actinomycetes</taxon>
        <taxon>Kitasatosporales</taxon>
        <taxon>Streptomycetaceae</taxon>
        <taxon>Streptomyces</taxon>
    </lineage>
</organism>
<gene>
    <name evidence="2" type="ORF">SAMN06297387_10548</name>
</gene>
<dbReference type="AlphaFoldDB" id="A0A286DUE8"/>
<keyword evidence="3" id="KW-1185">Reference proteome</keyword>
<proteinExistence type="predicted"/>
<dbReference type="InterPro" id="IPR029066">
    <property type="entry name" value="PLP-binding_barrel"/>
</dbReference>
<dbReference type="CDD" id="cd06813">
    <property type="entry name" value="PLPDE_III_DSD_D-TA_like_2"/>
    <property type="match status" value="1"/>
</dbReference>
<dbReference type="RefSeq" id="WP_097230722.1">
    <property type="nucleotide sequence ID" value="NZ_OCNE01000005.1"/>
</dbReference>
<dbReference type="Pfam" id="PF01168">
    <property type="entry name" value="Ala_racemase_N"/>
    <property type="match status" value="1"/>
</dbReference>
<reference evidence="2 3" key="1">
    <citation type="submission" date="2017-09" db="EMBL/GenBank/DDBJ databases">
        <authorList>
            <person name="Ehlers B."/>
            <person name="Leendertz F.H."/>
        </authorList>
    </citation>
    <scope>NUCLEOTIDE SEQUENCE [LARGE SCALE GENOMIC DNA]</scope>
    <source>
        <strain evidence="2 3">CGMCC 4.7095</strain>
    </source>
</reference>
<name>A0A286DUE8_9ACTN</name>
<dbReference type="SUPFAM" id="SSF51419">
    <property type="entry name" value="PLP-binding barrel"/>
    <property type="match status" value="1"/>
</dbReference>
<dbReference type="InterPro" id="IPR051466">
    <property type="entry name" value="D-amino_acid_metab_enzyme"/>
</dbReference>
<evidence type="ECO:0000259" key="1">
    <source>
        <dbReference type="Pfam" id="PF01168"/>
    </source>
</evidence>
<accession>A0A286DUE8</accession>